<protein>
    <submittedName>
        <fullName evidence="1">Uncharacterized protein</fullName>
    </submittedName>
</protein>
<organism evidence="1 2">
    <name type="scientific">Streblomastix strix</name>
    <dbReference type="NCBI Taxonomy" id="222440"/>
    <lineage>
        <taxon>Eukaryota</taxon>
        <taxon>Metamonada</taxon>
        <taxon>Preaxostyla</taxon>
        <taxon>Oxymonadida</taxon>
        <taxon>Streblomastigidae</taxon>
        <taxon>Streblomastix</taxon>
    </lineage>
</organism>
<accession>A0A5J4UE60</accession>
<name>A0A5J4UE60_9EUKA</name>
<sequence>MISDSIYRYLHIVPQYISSYDARKFSFPEL</sequence>
<dbReference type="AlphaFoldDB" id="A0A5J4UE60"/>
<dbReference type="EMBL" id="SNRW01016852">
    <property type="protein sequence ID" value="KAA6368939.1"/>
    <property type="molecule type" value="Genomic_DNA"/>
</dbReference>
<feature type="non-terminal residue" evidence="1">
    <location>
        <position position="30"/>
    </location>
</feature>
<evidence type="ECO:0000313" key="2">
    <source>
        <dbReference type="Proteomes" id="UP000324800"/>
    </source>
</evidence>
<reference evidence="1 2" key="1">
    <citation type="submission" date="2019-03" db="EMBL/GenBank/DDBJ databases">
        <title>Single cell metagenomics reveals metabolic interactions within the superorganism composed of flagellate Streblomastix strix and complex community of Bacteroidetes bacteria on its surface.</title>
        <authorList>
            <person name="Treitli S.C."/>
            <person name="Kolisko M."/>
            <person name="Husnik F."/>
            <person name="Keeling P."/>
            <person name="Hampl V."/>
        </authorList>
    </citation>
    <scope>NUCLEOTIDE SEQUENCE [LARGE SCALE GENOMIC DNA]</scope>
    <source>
        <strain evidence="1">ST1C</strain>
    </source>
</reference>
<comment type="caution">
    <text evidence="1">The sequence shown here is derived from an EMBL/GenBank/DDBJ whole genome shotgun (WGS) entry which is preliminary data.</text>
</comment>
<proteinExistence type="predicted"/>
<gene>
    <name evidence="1" type="ORF">EZS28_035534</name>
</gene>
<dbReference type="Proteomes" id="UP000324800">
    <property type="component" value="Unassembled WGS sequence"/>
</dbReference>
<evidence type="ECO:0000313" key="1">
    <source>
        <dbReference type="EMBL" id="KAA6368939.1"/>
    </source>
</evidence>